<dbReference type="InterPro" id="IPR002168">
    <property type="entry name" value="Lipase_GDXG_HIS_AS"/>
</dbReference>
<dbReference type="PANTHER" id="PTHR48081:SF8">
    <property type="entry name" value="ALPHA_BETA HYDROLASE FOLD-3 DOMAIN-CONTAINING PROTEIN-RELATED"/>
    <property type="match status" value="1"/>
</dbReference>
<evidence type="ECO:0000259" key="3">
    <source>
        <dbReference type="Pfam" id="PF07859"/>
    </source>
</evidence>
<evidence type="ECO:0000313" key="5">
    <source>
        <dbReference type="Proteomes" id="UP000581206"/>
    </source>
</evidence>
<dbReference type="Pfam" id="PF07859">
    <property type="entry name" value="Abhydrolase_3"/>
    <property type="match status" value="1"/>
</dbReference>
<keyword evidence="2 4" id="KW-0378">Hydrolase</keyword>
<accession>A0A7X6KW30</accession>
<name>A0A7X6KW30_9CELL</name>
<gene>
    <name evidence="4" type="ORF">HGA03_11830</name>
</gene>
<sequence length="312" mass="33502">MRTIVDVLGSITPGMRAVLDTQARLTAELARPGTDLATLRANYSAEHRYWNEGGPTMARTVDRRIAGVAVREHHPVPGASDRIVYLHGGGFVLGDLDSHDRIMRVLADRTGAVVVGVDYTLSPEAKFPRAIEEAAAVVRVVAAESGAPVGLAGDSGGAMLSLATAVYLRDHEGVDGTELGPLLLWYGMYGLRDSASRRLLGGPWDGLAPDDLTAYLDWYTTGPADLDSPYLDLLSADLSGLPPMYVAATDLDPLIDDSAALVRLLELHGVPHRYQVFTGVLHAFLHCSRDLPEAQTALDQGAGFYTDHRKAH</sequence>
<organism evidence="4 5">
    <name type="scientific">Cellulomonas denverensis</name>
    <dbReference type="NCBI Taxonomy" id="264297"/>
    <lineage>
        <taxon>Bacteria</taxon>
        <taxon>Bacillati</taxon>
        <taxon>Actinomycetota</taxon>
        <taxon>Actinomycetes</taxon>
        <taxon>Micrococcales</taxon>
        <taxon>Cellulomonadaceae</taxon>
        <taxon>Cellulomonas</taxon>
    </lineage>
</organism>
<dbReference type="Gene3D" id="3.40.50.1820">
    <property type="entry name" value="alpha/beta hydrolase"/>
    <property type="match status" value="1"/>
</dbReference>
<proteinExistence type="inferred from homology"/>
<comment type="similarity">
    <text evidence="1">Belongs to the 'GDXG' lipolytic enzyme family.</text>
</comment>
<dbReference type="GO" id="GO:0016787">
    <property type="term" value="F:hydrolase activity"/>
    <property type="evidence" value="ECO:0007669"/>
    <property type="project" value="UniProtKB-KW"/>
</dbReference>
<reference evidence="4 5" key="1">
    <citation type="submission" date="2020-04" db="EMBL/GenBank/DDBJ databases">
        <title>MicrobeNet Type strains.</title>
        <authorList>
            <person name="Nicholson A.C."/>
        </authorList>
    </citation>
    <scope>NUCLEOTIDE SEQUENCE [LARGE SCALE GENOMIC DNA]</scope>
    <source>
        <strain evidence="4 5">ATCC BAA-788</strain>
    </source>
</reference>
<dbReference type="Proteomes" id="UP000581206">
    <property type="component" value="Unassembled WGS sequence"/>
</dbReference>
<dbReference type="PROSITE" id="PS01173">
    <property type="entry name" value="LIPASE_GDXG_HIS"/>
    <property type="match status" value="1"/>
</dbReference>
<dbReference type="RefSeq" id="WP_168630479.1">
    <property type="nucleotide sequence ID" value="NZ_BONL01000002.1"/>
</dbReference>
<dbReference type="SUPFAM" id="SSF53474">
    <property type="entry name" value="alpha/beta-Hydrolases"/>
    <property type="match status" value="1"/>
</dbReference>
<dbReference type="InterPro" id="IPR029058">
    <property type="entry name" value="AB_hydrolase_fold"/>
</dbReference>
<protein>
    <submittedName>
        <fullName evidence="4">Alpha/beta hydrolase fold domain-containing protein</fullName>
    </submittedName>
</protein>
<dbReference type="InterPro" id="IPR050300">
    <property type="entry name" value="GDXG_lipolytic_enzyme"/>
</dbReference>
<dbReference type="InterPro" id="IPR013094">
    <property type="entry name" value="AB_hydrolase_3"/>
</dbReference>
<evidence type="ECO:0000256" key="1">
    <source>
        <dbReference type="ARBA" id="ARBA00010515"/>
    </source>
</evidence>
<keyword evidence="5" id="KW-1185">Reference proteome</keyword>
<dbReference type="PANTHER" id="PTHR48081">
    <property type="entry name" value="AB HYDROLASE SUPERFAMILY PROTEIN C4A8.06C"/>
    <property type="match status" value="1"/>
</dbReference>
<dbReference type="EMBL" id="JAAXOX010000005">
    <property type="protein sequence ID" value="NKY23352.1"/>
    <property type="molecule type" value="Genomic_DNA"/>
</dbReference>
<dbReference type="AlphaFoldDB" id="A0A7X6KW30"/>
<feature type="domain" description="Alpha/beta hydrolase fold-3" evidence="3">
    <location>
        <begin position="83"/>
        <end position="285"/>
    </location>
</feature>
<comment type="caution">
    <text evidence="4">The sequence shown here is derived from an EMBL/GenBank/DDBJ whole genome shotgun (WGS) entry which is preliminary data.</text>
</comment>
<evidence type="ECO:0000313" key="4">
    <source>
        <dbReference type="EMBL" id="NKY23352.1"/>
    </source>
</evidence>
<evidence type="ECO:0000256" key="2">
    <source>
        <dbReference type="ARBA" id="ARBA00022801"/>
    </source>
</evidence>